<evidence type="ECO:0000313" key="6">
    <source>
        <dbReference type="EMBL" id="KLU80965.1"/>
    </source>
</evidence>
<keyword evidence="8" id="KW-1185">Reference proteome</keyword>
<dbReference type="STRING" id="644358.A0A0C4DJZ9"/>
<dbReference type="AlphaFoldDB" id="A0A0C4DJZ9"/>
<sequence length="229" mass="24963">MAFGPRLERLPAGGVVHSFTGTAEEARELTTDLGLYVGVNGCSFKTAENCDVVRGLPLDRLMIETDGPWCEIRPSHEGWKYLVEHYARIRAREEKEKEAAAAAAATEAEVATATAEVDGGNGANSGQQTPSSAAPSTNGDARRQRKKKPQQQQQQQQPGKKNQKASEVPERFKSVKKEKWEEGAMVKSRNEPCTIERIAIIVAGIKGISVEEVAETAWANTIKVFGLDE</sequence>
<dbReference type="Pfam" id="PF01026">
    <property type="entry name" value="TatD_DNase"/>
    <property type="match status" value="1"/>
</dbReference>
<reference evidence="6" key="3">
    <citation type="submission" date="2011-03" db="EMBL/GenBank/DDBJ databases">
        <title>Annotation of Magnaporthe poae ATCC 64411.</title>
        <authorList>
            <person name="Ma L.-J."/>
            <person name="Dead R."/>
            <person name="Young S.K."/>
            <person name="Zeng Q."/>
            <person name="Gargeya S."/>
            <person name="Fitzgerald M."/>
            <person name="Haas B."/>
            <person name="Abouelleil A."/>
            <person name="Alvarado L."/>
            <person name="Arachchi H.M."/>
            <person name="Berlin A."/>
            <person name="Brown A."/>
            <person name="Chapman S.B."/>
            <person name="Chen Z."/>
            <person name="Dunbar C."/>
            <person name="Freedman E."/>
            <person name="Gearin G."/>
            <person name="Gellesch M."/>
            <person name="Goldberg J."/>
            <person name="Griggs A."/>
            <person name="Gujja S."/>
            <person name="Heiman D."/>
            <person name="Howarth C."/>
            <person name="Larson L."/>
            <person name="Lui A."/>
            <person name="MacDonald P.J.P."/>
            <person name="Mehta T."/>
            <person name="Montmayeur A."/>
            <person name="Murphy C."/>
            <person name="Neiman D."/>
            <person name="Pearson M."/>
            <person name="Priest M."/>
            <person name="Roberts A."/>
            <person name="Saif S."/>
            <person name="Shea T."/>
            <person name="Shenoy N."/>
            <person name="Sisk P."/>
            <person name="Stolte C."/>
            <person name="Sykes S."/>
            <person name="Yandava C."/>
            <person name="Wortman J."/>
            <person name="Nusbaum C."/>
            <person name="Birren B."/>
        </authorList>
    </citation>
    <scope>NUCLEOTIDE SEQUENCE</scope>
    <source>
        <strain evidence="6">ATCC 64411</strain>
    </source>
</reference>
<dbReference type="PANTHER" id="PTHR10060:SF15">
    <property type="entry name" value="DEOXYRIBONUCLEASE TATDN1"/>
    <property type="match status" value="1"/>
</dbReference>
<dbReference type="InterPro" id="IPR018228">
    <property type="entry name" value="DNase_TatD-rel_CS"/>
</dbReference>
<dbReference type="EMBL" id="GL876966">
    <property type="protein sequence ID" value="KLU80965.1"/>
    <property type="molecule type" value="Genomic_DNA"/>
</dbReference>
<dbReference type="VEuPathDB" id="FungiDB:MAPG_00061"/>
<dbReference type="GO" id="GO:0046872">
    <property type="term" value="F:metal ion binding"/>
    <property type="evidence" value="ECO:0007669"/>
    <property type="project" value="UniProtKB-KW"/>
</dbReference>
<keyword evidence="4" id="KW-0378">Hydrolase</keyword>
<reference evidence="7" key="4">
    <citation type="journal article" date="2015" name="G3 (Bethesda)">
        <title>Genome sequences of three phytopathogenic species of the Magnaporthaceae family of fungi.</title>
        <authorList>
            <person name="Okagaki L.H."/>
            <person name="Nunes C.C."/>
            <person name="Sailsbery J."/>
            <person name="Clay B."/>
            <person name="Brown D."/>
            <person name="John T."/>
            <person name="Oh Y."/>
            <person name="Young N."/>
            <person name="Fitzgerald M."/>
            <person name="Haas B.J."/>
            <person name="Zeng Q."/>
            <person name="Young S."/>
            <person name="Adiconis X."/>
            <person name="Fan L."/>
            <person name="Levin J.Z."/>
            <person name="Mitchell T.K."/>
            <person name="Okubara P.A."/>
            <person name="Farman M.L."/>
            <person name="Kohn L.M."/>
            <person name="Birren B."/>
            <person name="Ma L.-J."/>
            <person name="Dean R.A."/>
        </authorList>
    </citation>
    <scope>NUCLEOTIDE SEQUENCE</scope>
    <source>
        <strain evidence="7">ATCC 64411 / 73-15</strain>
    </source>
</reference>
<reference evidence="7" key="5">
    <citation type="submission" date="2015-06" db="UniProtKB">
        <authorList>
            <consortium name="EnsemblFungi"/>
        </authorList>
    </citation>
    <scope>IDENTIFICATION</scope>
    <source>
        <strain evidence="7">ATCC 64411</strain>
    </source>
</reference>
<evidence type="ECO:0000313" key="7">
    <source>
        <dbReference type="EnsemblFungi" id="MAPG_00061T0"/>
    </source>
</evidence>
<dbReference type="EMBL" id="ADBL01000013">
    <property type="status" value="NOT_ANNOTATED_CDS"/>
    <property type="molecule type" value="Genomic_DNA"/>
</dbReference>
<dbReference type="eggNOG" id="KOG3020">
    <property type="taxonomic scope" value="Eukaryota"/>
</dbReference>
<evidence type="ECO:0000256" key="4">
    <source>
        <dbReference type="ARBA" id="ARBA00022801"/>
    </source>
</evidence>
<keyword evidence="2" id="KW-0540">Nuclease</keyword>
<evidence type="ECO:0000313" key="8">
    <source>
        <dbReference type="Proteomes" id="UP000011715"/>
    </source>
</evidence>
<keyword evidence="3" id="KW-0479">Metal-binding</keyword>
<dbReference type="EnsemblFungi" id="MAPG_00061T0">
    <property type="protein sequence ID" value="MAPG_00061T0"/>
    <property type="gene ID" value="MAPG_00061"/>
</dbReference>
<dbReference type="InterPro" id="IPR032466">
    <property type="entry name" value="Metal_Hydrolase"/>
</dbReference>
<dbReference type="Proteomes" id="UP000011715">
    <property type="component" value="Unassembled WGS sequence"/>
</dbReference>
<feature type="compositionally biased region" description="Low complexity" evidence="5">
    <location>
        <begin position="150"/>
        <end position="160"/>
    </location>
</feature>
<organism evidence="7 8">
    <name type="scientific">Magnaporthiopsis poae (strain ATCC 64411 / 73-15)</name>
    <name type="common">Kentucky bluegrass fungus</name>
    <name type="synonym">Magnaporthe poae</name>
    <dbReference type="NCBI Taxonomy" id="644358"/>
    <lineage>
        <taxon>Eukaryota</taxon>
        <taxon>Fungi</taxon>
        <taxon>Dikarya</taxon>
        <taxon>Ascomycota</taxon>
        <taxon>Pezizomycotina</taxon>
        <taxon>Sordariomycetes</taxon>
        <taxon>Sordariomycetidae</taxon>
        <taxon>Magnaporthales</taxon>
        <taxon>Magnaporthaceae</taxon>
        <taxon>Magnaporthiopsis</taxon>
    </lineage>
</organism>
<gene>
    <name evidence="6" type="ORF">MAPG_00061</name>
</gene>
<feature type="region of interest" description="Disordered" evidence="5">
    <location>
        <begin position="111"/>
        <end position="175"/>
    </location>
</feature>
<dbReference type="Gene3D" id="3.20.20.140">
    <property type="entry name" value="Metal-dependent hydrolases"/>
    <property type="match status" value="1"/>
</dbReference>
<name>A0A0C4DJZ9_MAGP6</name>
<dbReference type="InterPro" id="IPR001130">
    <property type="entry name" value="TatD-like"/>
</dbReference>
<dbReference type="SUPFAM" id="SSF51556">
    <property type="entry name" value="Metallo-dependent hydrolases"/>
    <property type="match status" value="1"/>
</dbReference>
<evidence type="ECO:0000256" key="2">
    <source>
        <dbReference type="ARBA" id="ARBA00022722"/>
    </source>
</evidence>
<evidence type="ECO:0000256" key="3">
    <source>
        <dbReference type="ARBA" id="ARBA00022723"/>
    </source>
</evidence>
<dbReference type="GO" id="GO:0008296">
    <property type="term" value="F:3'-5'-DNA exonuclease activity"/>
    <property type="evidence" value="ECO:0007669"/>
    <property type="project" value="TreeGrafter"/>
</dbReference>
<feature type="compositionally biased region" description="Polar residues" evidence="5">
    <location>
        <begin position="124"/>
        <end position="139"/>
    </location>
</feature>
<dbReference type="PROSITE" id="PS01091">
    <property type="entry name" value="TATD_3"/>
    <property type="match status" value="1"/>
</dbReference>
<reference evidence="6" key="2">
    <citation type="submission" date="2010-05" db="EMBL/GenBank/DDBJ databases">
        <title>The Genome Sequence of Magnaporthe poae strain ATCC 64411.</title>
        <authorList>
            <consortium name="The Broad Institute Genome Sequencing Platform"/>
            <consortium name="Broad Institute Genome Sequencing Center for Infectious Disease"/>
            <person name="Ma L.-J."/>
            <person name="Dead R."/>
            <person name="Young S."/>
            <person name="Zeng Q."/>
            <person name="Koehrsen M."/>
            <person name="Alvarado L."/>
            <person name="Berlin A."/>
            <person name="Chapman S.B."/>
            <person name="Chen Z."/>
            <person name="Freedman E."/>
            <person name="Gellesch M."/>
            <person name="Goldberg J."/>
            <person name="Griggs A."/>
            <person name="Gujja S."/>
            <person name="Heilman E.R."/>
            <person name="Heiman D."/>
            <person name="Hepburn T."/>
            <person name="Howarth C."/>
            <person name="Jen D."/>
            <person name="Larson L."/>
            <person name="Mehta T."/>
            <person name="Neiman D."/>
            <person name="Pearson M."/>
            <person name="Roberts A."/>
            <person name="Saif S."/>
            <person name="Shea T."/>
            <person name="Shenoy N."/>
            <person name="Sisk P."/>
            <person name="Stolte C."/>
            <person name="Sykes S."/>
            <person name="Walk T."/>
            <person name="White J."/>
            <person name="Yandava C."/>
            <person name="Haas B."/>
            <person name="Nusbaum C."/>
            <person name="Birren B."/>
        </authorList>
    </citation>
    <scope>NUCLEOTIDE SEQUENCE</scope>
    <source>
        <strain evidence="6">ATCC 64411</strain>
    </source>
</reference>
<protein>
    <submittedName>
        <fullName evidence="6 7">Uncharacterized protein</fullName>
    </submittedName>
</protein>
<reference evidence="8" key="1">
    <citation type="submission" date="2010-05" db="EMBL/GenBank/DDBJ databases">
        <title>The genome sequence of Magnaporthe poae strain ATCC 64411.</title>
        <authorList>
            <person name="Ma L.-J."/>
            <person name="Dead R."/>
            <person name="Young S."/>
            <person name="Zeng Q."/>
            <person name="Koehrsen M."/>
            <person name="Alvarado L."/>
            <person name="Berlin A."/>
            <person name="Chapman S.B."/>
            <person name="Chen Z."/>
            <person name="Freedman E."/>
            <person name="Gellesch M."/>
            <person name="Goldberg J."/>
            <person name="Griggs A."/>
            <person name="Gujja S."/>
            <person name="Heilman E.R."/>
            <person name="Heiman D."/>
            <person name="Hepburn T."/>
            <person name="Howarth C."/>
            <person name="Jen D."/>
            <person name="Larson L."/>
            <person name="Mehta T."/>
            <person name="Neiman D."/>
            <person name="Pearson M."/>
            <person name="Roberts A."/>
            <person name="Saif S."/>
            <person name="Shea T."/>
            <person name="Shenoy N."/>
            <person name="Sisk P."/>
            <person name="Stolte C."/>
            <person name="Sykes S."/>
            <person name="Walk T."/>
            <person name="White J."/>
            <person name="Yandava C."/>
            <person name="Haas B."/>
            <person name="Nusbaum C."/>
            <person name="Birren B."/>
        </authorList>
    </citation>
    <scope>NUCLEOTIDE SEQUENCE [LARGE SCALE GENOMIC DNA]</scope>
    <source>
        <strain evidence="8">ATCC 64411 / 73-15</strain>
    </source>
</reference>
<evidence type="ECO:0000256" key="1">
    <source>
        <dbReference type="ARBA" id="ARBA00009275"/>
    </source>
</evidence>
<dbReference type="InterPro" id="IPR050891">
    <property type="entry name" value="TatD-type_Hydrolase"/>
</dbReference>
<dbReference type="FunFam" id="3.20.20.140:FF:000176">
    <property type="entry name" value="Deoxyribonuclease tatD"/>
    <property type="match status" value="1"/>
</dbReference>
<evidence type="ECO:0000256" key="5">
    <source>
        <dbReference type="SAM" id="MobiDB-lite"/>
    </source>
</evidence>
<dbReference type="GO" id="GO:0005829">
    <property type="term" value="C:cytosol"/>
    <property type="evidence" value="ECO:0007669"/>
    <property type="project" value="TreeGrafter"/>
</dbReference>
<dbReference type="OrthoDB" id="6079689at2759"/>
<comment type="similarity">
    <text evidence="1">Belongs to the metallo-dependent hydrolases superfamily. TatD-type hydrolase family.</text>
</comment>
<dbReference type="PANTHER" id="PTHR10060">
    <property type="entry name" value="TATD FAMILY DEOXYRIBONUCLEASE"/>
    <property type="match status" value="1"/>
</dbReference>
<proteinExistence type="inferred from homology"/>
<accession>A0A0C4DJZ9</accession>